<keyword evidence="10" id="KW-0805">Transcription regulation</keyword>
<dbReference type="FunCoup" id="A0A667XZN3">
    <property type="interactions" value="547"/>
</dbReference>
<feature type="compositionally biased region" description="Polar residues" evidence="18">
    <location>
        <begin position="13"/>
        <end position="30"/>
    </location>
</feature>
<keyword evidence="8" id="KW-0677">Repeat</keyword>
<keyword evidence="13" id="KW-1015">Disulfide bond</keyword>
<dbReference type="GO" id="GO:0005737">
    <property type="term" value="C:cytoplasm"/>
    <property type="evidence" value="ECO:0007669"/>
    <property type="project" value="UniProtKB-SubCell"/>
</dbReference>
<dbReference type="AlphaFoldDB" id="A0A667XZN3"/>
<dbReference type="PROSITE" id="PS50118">
    <property type="entry name" value="HMG_BOX_2"/>
    <property type="match status" value="2"/>
</dbReference>
<dbReference type="FunFam" id="1.10.30.10:FF:000017">
    <property type="entry name" value="high mobility group protein B3"/>
    <property type="match status" value="1"/>
</dbReference>
<dbReference type="GO" id="GO:0005634">
    <property type="term" value="C:nucleus"/>
    <property type="evidence" value="ECO:0007669"/>
    <property type="project" value="UniProtKB-SubCell"/>
</dbReference>
<evidence type="ECO:0000256" key="10">
    <source>
        <dbReference type="ARBA" id="ARBA00023015"/>
    </source>
</evidence>
<dbReference type="SMART" id="SM00398">
    <property type="entry name" value="HMG"/>
    <property type="match status" value="2"/>
</dbReference>
<dbReference type="GO" id="GO:0045087">
    <property type="term" value="P:innate immune response"/>
    <property type="evidence" value="ECO:0007669"/>
    <property type="project" value="UniProtKB-KW"/>
</dbReference>
<protein>
    <recommendedName>
        <fullName evidence="16">High mobility group protein B3</fullName>
    </recommendedName>
</protein>
<evidence type="ECO:0000259" key="19">
    <source>
        <dbReference type="PROSITE" id="PS50118"/>
    </source>
</evidence>
<feature type="compositionally biased region" description="Acidic residues" evidence="18">
    <location>
        <begin position="209"/>
        <end position="230"/>
    </location>
</feature>
<evidence type="ECO:0000256" key="8">
    <source>
        <dbReference type="ARBA" id="ARBA00022737"/>
    </source>
</evidence>
<dbReference type="PANTHER" id="PTHR48112">
    <property type="entry name" value="HIGH MOBILITY GROUP PROTEIN DSP1"/>
    <property type="match status" value="1"/>
</dbReference>
<feature type="region of interest" description="Disordered" evidence="18">
    <location>
        <begin position="1"/>
        <end position="42"/>
    </location>
</feature>
<feature type="DNA-binding region" description="HMG box" evidence="17">
    <location>
        <begin position="125"/>
        <end position="193"/>
    </location>
</feature>
<evidence type="ECO:0000256" key="4">
    <source>
        <dbReference type="ARBA" id="ARBA00008774"/>
    </source>
</evidence>
<evidence type="ECO:0000256" key="16">
    <source>
        <dbReference type="ARBA" id="ARBA00073418"/>
    </source>
</evidence>
<dbReference type="Pfam" id="PF09011">
    <property type="entry name" value="HMG_box_2"/>
    <property type="match status" value="1"/>
</dbReference>
<comment type="similarity">
    <text evidence="4">Belongs to the HMGB family.</text>
</comment>
<dbReference type="InterPro" id="IPR036910">
    <property type="entry name" value="HMG_box_dom_sf"/>
</dbReference>
<evidence type="ECO:0000256" key="11">
    <source>
        <dbReference type="ARBA" id="ARBA00023097"/>
    </source>
</evidence>
<dbReference type="CDD" id="cd21979">
    <property type="entry name" value="HMG-box_HMGB_rpt2"/>
    <property type="match status" value="1"/>
</dbReference>
<dbReference type="Ensembl" id="ENSMMDT00005017941.1">
    <property type="protein sequence ID" value="ENSMMDP00005017504.1"/>
    <property type="gene ID" value="ENSMMDG00005008786.1"/>
</dbReference>
<dbReference type="InParanoid" id="A0A667XZN3"/>
<evidence type="ECO:0000256" key="12">
    <source>
        <dbReference type="ARBA" id="ARBA00023125"/>
    </source>
</evidence>
<gene>
    <name evidence="20" type="primary">HMGB3</name>
    <name evidence="20" type="synonym">hmgb3a</name>
</gene>
<keyword evidence="12 17" id="KW-0238">DNA-binding</keyword>
<name>A0A667XZN3_9TELE</name>
<dbReference type="SUPFAM" id="SSF47095">
    <property type="entry name" value="HMG-box"/>
    <property type="match status" value="2"/>
</dbReference>
<feature type="domain" description="HMG box" evidence="19">
    <location>
        <begin position="41"/>
        <end position="111"/>
    </location>
</feature>
<comment type="subcellular location">
    <subcellularLocation>
        <location evidence="2">Chromosome</location>
    </subcellularLocation>
    <subcellularLocation>
        <location evidence="3">Cytoplasm</location>
    </subcellularLocation>
    <subcellularLocation>
        <location evidence="1">Nucleus</location>
    </subcellularLocation>
</comment>
<keyword evidence="15 17" id="KW-0539">Nucleus</keyword>
<dbReference type="GO" id="GO:0005694">
    <property type="term" value="C:chromosome"/>
    <property type="evidence" value="ECO:0007669"/>
    <property type="project" value="UniProtKB-SubCell"/>
</dbReference>
<dbReference type="GeneTree" id="ENSGT00940000153299"/>
<evidence type="ECO:0000256" key="17">
    <source>
        <dbReference type="PROSITE-ProRule" id="PRU00267"/>
    </source>
</evidence>
<keyword evidence="5" id="KW-0158">Chromosome</keyword>
<reference evidence="20" key="2">
    <citation type="submission" date="2025-08" db="UniProtKB">
        <authorList>
            <consortium name="Ensembl"/>
        </authorList>
    </citation>
    <scope>IDENTIFICATION</scope>
</reference>
<evidence type="ECO:0000256" key="13">
    <source>
        <dbReference type="ARBA" id="ARBA00023157"/>
    </source>
</evidence>
<evidence type="ECO:0000256" key="5">
    <source>
        <dbReference type="ARBA" id="ARBA00022454"/>
    </source>
</evidence>
<sequence length="230" mass="26547">MCVVSESWEHRQSSSTQRRFSPVQTSSCHISTMAKGDPRKPKGRMSAYAFFIQTCREEHNKKSPEVPISFADFSRKCSGRWKSMSGKEKSRFEELARQDKMRFDQEMQLYAPGRKRGQKKDPNAPKRPPSGFFIFCSEYRPKVKAQDPSLGIGDVAKKLGEMWNNLADSSKQPYLQKANKLKDKYNKDVADYKSKGKLGPKPMMHNHDDDDDDEEDDDDEDEEDDEDDDE</sequence>
<dbReference type="CDD" id="cd21978">
    <property type="entry name" value="HMG-box_HMGB_rpt1"/>
    <property type="match status" value="1"/>
</dbReference>
<evidence type="ECO:0000256" key="6">
    <source>
        <dbReference type="ARBA" id="ARBA00022490"/>
    </source>
</evidence>
<feature type="compositionally biased region" description="Basic and acidic residues" evidence="18">
    <location>
        <begin position="180"/>
        <end position="194"/>
    </location>
</feature>
<dbReference type="Pfam" id="PF00505">
    <property type="entry name" value="HMG_box"/>
    <property type="match status" value="1"/>
</dbReference>
<proteinExistence type="inferred from homology"/>
<evidence type="ECO:0000256" key="15">
    <source>
        <dbReference type="ARBA" id="ARBA00023242"/>
    </source>
</evidence>
<evidence type="ECO:0000256" key="18">
    <source>
        <dbReference type="SAM" id="MobiDB-lite"/>
    </source>
</evidence>
<dbReference type="PANTHER" id="PTHR48112:SF32">
    <property type="entry name" value="HIGH MOBILITY GROUP PROTEIN B3"/>
    <property type="match status" value="1"/>
</dbReference>
<reference evidence="20" key="3">
    <citation type="submission" date="2025-09" db="UniProtKB">
        <authorList>
            <consortium name="Ensembl"/>
        </authorList>
    </citation>
    <scope>IDENTIFICATION</scope>
</reference>
<feature type="domain" description="HMG box" evidence="19">
    <location>
        <begin position="125"/>
        <end position="193"/>
    </location>
</feature>
<evidence type="ECO:0000256" key="7">
    <source>
        <dbReference type="ARBA" id="ARBA00022588"/>
    </source>
</evidence>
<evidence type="ECO:0000256" key="2">
    <source>
        <dbReference type="ARBA" id="ARBA00004286"/>
    </source>
</evidence>
<dbReference type="GO" id="GO:0003677">
    <property type="term" value="F:DNA binding"/>
    <property type="evidence" value="ECO:0007669"/>
    <property type="project" value="UniProtKB-UniRule"/>
</dbReference>
<organism evidence="20 21">
    <name type="scientific">Myripristis murdjan</name>
    <name type="common">pinecone soldierfish</name>
    <dbReference type="NCBI Taxonomy" id="586833"/>
    <lineage>
        <taxon>Eukaryota</taxon>
        <taxon>Metazoa</taxon>
        <taxon>Chordata</taxon>
        <taxon>Craniata</taxon>
        <taxon>Vertebrata</taxon>
        <taxon>Euteleostomi</taxon>
        <taxon>Actinopterygii</taxon>
        <taxon>Neopterygii</taxon>
        <taxon>Teleostei</taxon>
        <taxon>Neoteleostei</taxon>
        <taxon>Acanthomorphata</taxon>
        <taxon>Holocentriformes</taxon>
        <taxon>Holocentridae</taxon>
        <taxon>Myripristis</taxon>
    </lineage>
</organism>
<keyword evidence="21" id="KW-1185">Reference proteome</keyword>
<evidence type="ECO:0000256" key="14">
    <source>
        <dbReference type="ARBA" id="ARBA00023163"/>
    </source>
</evidence>
<reference evidence="20" key="1">
    <citation type="submission" date="2019-06" db="EMBL/GenBank/DDBJ databases">
        <authorList>
            <consortium name="Wellcome Sanger Institute Data Sharing"/>
        </authorList>
    </citation>
    <scope>NUCLEOTIDE SEQUENCE [LARGE SCALE GENOMIC DNA]</scope>
</reference>
<keyword evidence="9" id="KW-0391">Immunity</keyword>
<keyword evidence="6" id="KW-0963">Cytoplasm</keyword>
<dbReference type="InterPro" id="IPR009071">
    <property type="entry name" value="HMG_box_dom"/>
</dbReference>
<feature type="DNA-binding region" description="HMG box" evidence="17">
    <location>
        <begin position="41"/>
        <end position="111"/>
    </location>
</feature>
<evidence type="ECO:0000313" key="21">
    <source>
        <dbReference type="Proteomes" id="UP000472263"/>
    </source>
</evidence>
<dbReference type="InterPro" id="IPR050342">
    <property type="entry name" value="HMGB"/>
</dbReference>
<evidence type="ECO:0000256" key="1">
    <source>
        <dbReference type="ARBA" id="ARBA00004123"/>
    </source>
</evidence>
<dbReference type="Gene3D" id="1.10.30.10">
    <property type="entry name" value="High mobility group box domain"/>
    <property type="match status" value="2"/>
</dbReference>
<keyword evidence="14" id="KW-0804">Transcription</keyword>
<keyword evidence="11" id="KW-0558">Oxidation</keyword>
<dbReference type="OrthoDB" id="1919336at2759"/>
<evidence type="ECO:0000256" key="3">
    <source>
        <dbReference type="ARBA" id="ARBA00004496"/>
    </source>
</evidence>
<keyword evidence="7" id="KW-0399">Innate immunity</keyword>
<dbReference type="PRINTS" id="PR00886">
    <property type="entry name" value="HIGHMOBLTY12"/>
</dbReference>
<dbReference type="FunFam" id="1.10.30.10:FF:000013">
    <property type="entry name" value="High mobility group protein B3"/>
    <property type="match status" value="1"/>
</dbReference>
<evidence type="ECO:0000313" key="20">
    <source>
        <dbReference type="Ensembl" id="ENSMMDP00005017504.1"/>
    </source>
</evidence>
<feature type="region of interest" description="Disordered" evidence="18">
    <location>
        <begin position="110"/>
        <end position="129"/>
    </location>
</feature>
<evidence type="ECO:0000256" key="9">
    <source>
        <dbReference type="ARBA" id="ARBA00022859"/>
    </source>
</evidence>
<dbReference type="Proteomes" id="UP000472263">
    <property type="component" value="Chromosome 18"/>
</dbReference>
<feature type="region of interest" description="Disordered" evidence="18">
    <location>
        <begin position="167"/>
        <end position="230"/>
    </location>
</feature>
<accession>A0A667XZN3</accession>